<dbReference type="EMBL" id="CP014503">
    <property type="protein sequence ID" value="ANB14446.1"/>
    <property type="molecule type" value="Genomic_DNA"/>
</dbReference>
<dbReference type="Pfam" id="PF14831">
    <property type="entry name" value="DUF4484"/>
    <property type="match status" value="1"/>
</dbReference>
<evidence type="ECO:0000313" key="2">
    <source>
        <dbReference type="EMBL" id="ANB14446.1"/>
    </source>
</evidence>
<keyword evidence="3" id="KW-1185">Reference proteome</keyword>
<dbReference type="PANTHER" id="PTHR28153">
    <property type="entry name" value="PROTEIN, PUTATIVE-RELATED"/>
    <property type="match status" value="1"/>
</dbReference>
<reference evidence="2 3" key="1">
    <citation type="submission" date="2016-02" db="EMBL/GenBank/DDBJ databases">
        <title>Complete genome sequence and transcriptome regulation of the pentose utilising yeast Sugiyamaella lignohabitans.</title>
        <authorList>
            <person name="Bellasio M."/>
            <person name="Peymann A."/>
            <person name="Valli M."/>
            <person name="Sipitzky M."/>
            <person name="Graf A."/>
            <person name="Sauer M."/>
            <person name="Marx H."/>
            <person name="Mattanovich D."/>
        </authorList>
    </citation>
    <scope>NUCLEOTIDE SEQUENCE [LARGE SCALE GENOMIC DNA]</scope>
    <source>
        <strain evidence="2 3">CBS 10342</strain>
    </source>
</reference>
<dbReference type="GeneID" id="30033903"/>
<dbReference type="InterPro" id="IPR053056">
    <property type="entry name" value="Lipid_Metab_Assoc_Protein"/>
</dbReference>
<gene>
    <name evidence="2" type="primary">ANR2</name>
    <name evidence="2" type="ORF">AWJ20_2036</name>
</gene>
<dbReference type="GO" id="GO:0005811">
    <property type="term" value="C:lipid droplet"/>
    <property type="evidence" value="ECO:0007669"/>
    <property type="project" value="TreeGrafter"/>
</dbReference>
<protein>
    <submittedName>
        <fullName evidence="2">Anr2p</fullName>
    </submittedName>
</protein>
<dbReference type="AlphaFoldDB" id="A0A167ETW2"/>
<proteinExistence type="predicted"/>
<evidence type="ECO:0000259" key="1">
    <source>
        <dbReference type="Pfam" id="PF14831"/>
    </source>
</evidence>
<dbReference type="InterPro" id="IPR018626">
    <property type="entry name" value="LCHN/Anr2"/>
</dbReference>
<dbReference type="Proteomes" id="UP000189580">
    <property type="component" value="Chromosome b"/>
</dbReference>
<dbReference type="Pfam" id="PF09804">
    <property type="entry name" value="DENND11"/>
    <property type="match status" value="1"/>
</dbReference>
<evidence type="ECO:0000313" key="3">
    <source>
        <dbReference type="Proteomes" id="UP000189580"/>
    </source>
</evidence>
<dbReference type="PANTHER" id="PTHR28153:SF1">
    <property type="entry name" value="DUF4484 DOMAIN-CONTAINING PROTEIN"/>
    <property type="match status" value="1"/>
</dbReference>
<organism evidence="2 3">
    <name type="scientific">Sugiyamaella lignohabitans</name>
    <dbReference type="NCBI Taxonomy" id="796027"/>
    <lineage>
        <taxon>Eukaryota</taxon>
        <taxon>Fungi</taxon>
        <taxon>Dikarya</taxon>
        <taxon>Ascomycota</taxon>
        <taxon>Saccharomycotina</taxon>
        <taxon>Dipodascomycetes</taxon>
        <taxon>Dipodascales</taxon>
        <taxon>Trichomonascaceae</taxon>
        <taxon>Sugiyamaella</taxon>
    </lineage>
</organism>
<dbReference type="KEGG" id="slb:AWJ20_2036"/>
<name>A0A167ETW2_9ASCO</name>
<dbReference type="RefSeq" id="XP_018736923.1">
    <property type="nucleotide sequence ID" value="XM_018878962.1"/>
</dbReference>
<sequence>MSGHPRKKLAIGAFLIKFDMRTGNSLIWSKSQPGIEIDWEGVEFMAMPSGLHSRQSDVIRFVLSNPLERVTRTGSTRDRLLGDEAFGYLKNNIEGIAVFNQNFHRGDATTTRINVRSTIQMYSLGVLCTKSDSEISSKCWGFVDILTELLTTFMNLNQDNHQVHETLDFRPFESLLQYDDNGELQTLSLSPPRLSAKPLNLAPHHPILSTTELLVTYGPLIFEIWKAALLRDKILLMDKSNSISVDDMCKFVYIISVFGTVPNDVFDLIPRNKQHSLSTATNPIYNVNVSDITSLSHLKHFIATTTDEILLEKEYLYNMTVVKTGDRAIAATTSTTDFYGNLNTMPISAGFHDKRRFQILISGLGIETPHHTSGQSILAHVCSNISSLFSLTSLYGLLWWATAGEQANSDTDRYLEGLPLLTQTQVESSSHVAGQRASSYATESPYFNAISELSPPQPSATMEPWQISVIGYFQAKTRRIFETVASIVESQDQDQSETSLQTVISIEPPDLMDMGLDPISLRDHEFVVKFISLWWGRPARVNHVCC</sequence>
<feature type="domain" description="DUF4484" evidence="1">
    <location>
        <begin position="396"/>
        <end position="496"/>
    </location>
</feature>
<dbReference type="InterPro" id="IPR028115">
    <property type="entry name" value="DUF4484"/>
</dbReference>
<accession>A0A167ETW2</accession>
<dbReference type="OrthoDB" id="2152680at2759"/>